<dbReference type="GO" id="GO:0003677">
    <property type="term" value="F:DNA binding"/>
    <property type="evidence" value="ECO:0007669"/>
    <property type="project" value="UniProtKB-UniRule"/>
</dbReference>
<dbReference type="Proteomes" id="UP000005307">
    <property type="component" value="Chromosome"/>
</dbReference>
<dbReference type="PRINTS" id="PR00455">
    <property type="entry name" value="HTHTETR"/>
</dbReference>
<evidence type="ECO:0000313" key="4">
    <source>
        <dbReference type="EMBL" id="AGI69717.1"/>
    </source>
</evidence>
<evidence type="ECO:0000313" key="5">
    <source>
        <dbReference type="Proteomes" id="UP000005307"/>
    </source>
</evidence>
<dbReference type="STRING" id="391626.OAN307_c43410"/>
<feature type="DNA-binding region" description="H-T-H motif" evidence="2">
    <location>
        <begin position="33"/>
        <end position="52"/>
    </location>
</feature>
<organism evidence="4 5">
    <name type="scientific">Octadecabacter antarcticus 307</name>
    <dbReference type="NCBI Taxonomy" id="391626"/>
    <lineage>
        <taxon>Bacteria</taxon>
        <taxon>Pseudomonadati</taxon>
        <taxon>Pseudomonadota</taxon>
        <taxon>Alphaproteobacteria</taxon>
        <taxon>Rhodobacterales</taxon>
        <taxon>Roseobacteraceae</taxon>
        <taxon>Octadecabacter</taxon>
    </lineage>
</organism>
<dbReference type="Pfam" id="PF00440">
    <property type="entry name" value="TetR_N"/>
    <property type="match status" value="1"/>
</dbReference>
<evidence type="ECO:0000259" key="3">
    <source>
        <dbReference type="PROSITE" id="PS50977"/>
    </source>
</evidence>
<feature type="domain" description="HTH tetR-type" evidence="3">
    <location>
        <begin position="10"/>
        <end position="70"/>
    </location>
</feature>
<dbReference type="InterPro" id="IPR050624">
    <property type="entry name" value="HTH-type_Tx_Regulator"/>
</dbReference>
<name>M9RC05_9RHOB</name>
<dbReference type="InterPro" id="IPR009057">
    <property type="entry name" value="Homeodomain-like_sf"/>
</dbReference>
<dbReference type="PANTHER" id="PTHR43479:SF11">
    <property type="entry name" value="ACREF_ENVCD OPERON REPRESSOR-RELATED"/>
    <property type="match status" value="1"/>
</dbReference>
<sequence length="190" mass="21410">MARAQQKRTLETRTRLIAASEEIIDKRGFEELRVEDVVLSAGTAKGTFFAHFKDKNALMDLIIGGRIDQHLDKLEALAMPNTVEELVEALIPLSDFMTSERYVFDLILRYSGAAAVEEIGHIALTFARQIEILERWLAKTQFRQDITPALKAEGVQAFMVQAMATNFCALHNTQSIQARLMPYLAAWLTP</sequence>
<reference evidence="4 5" key="1">
    <citation type="journal article" date="2013" name="PLoS ONE">
        <title>Poles Apart: Arctic and Antarctic Octadecabacter strains Share High Genome Plasticity and a New Type of Xanthorhodopsin.</title>
        <authorList>
            <person name="Vollmers J."/>
            <person name="Voget S."/>
            <person name="Dietrich S."/>
            <person name="Gollnow K."/>
            <person name="Smits M."/>
            <person name="Meyer K."/>
            <person name="Brinkhoff T."/>
            <person name="Simon M."/>
            <person name="Daniel R."/>
        </authorList>
    </citation>
    <scope>NUCLEOTIDE SEQUENCE [LARGE SCALE GENOMIC DNA]</scope>
    <source>
        <strain evidence="4 5">307</strain>
    </source>
</reference>
<protein>
    <submittedName>
        <fullName evidence="4">Putative TetR family transcriptional regulator</fullName>
    </submittedName>
</protein>
<dbReference type="eggNOG" id="COG1309">
    <property type="taxonomic scope" value="Bacteria"/>
</dbReference>
<keyword evidence="1 2" id="KW-0238">DNA-binding</keyword>
<keyword evidence="5" id="KW-1185">Reference proteome</keyword>
<dbReference type="PANTHER" id="PTHR43479">
    <property type="entry name" value="ACREF/ENVCD OPERON REPRESSOR-RELATED"/>
    <property type="match status" value="1"/>
</dbReference>
<evidence type="ECO:0000256" key="1">
    <source>
        <dbReference type="ARBA" id="ARBA00023125"/>
    </source>
</evidence>
<accession>M9RC05</accession>
<gene>
    <name evidence="4" type="ORF">OAN307_c43410</name>
</gene>
<dbReference type="RefSeq" id="WP_015501636.1">
    <property type="nucleotide sequence ID" value="NC_020911.1"/>
</dbReference>
<dbReference type="HOGENOM" id="CLU_069356_12_2_5"/>
<dbReference type="PROSITE" id="PS50977">
    <property type="entry name" value="HTH_TETR_2"/>
    <property type="match status" value="1"/>
</dbReference>
<dbReference type="EMBL" id="CP003740">
    <property type="protein sequence ID" value="AGI69717.1"/>
    <property type="molecule type" value="Genomic_DNA"/>
</dbReference>
<proteinExistence type="predicted"/>
<dbReference type="InterPro" id="IPR001647">
    <property type="entry name" value="HTH_TetR"/>
</dbReference>
<dbReference type="Gene3D" id="1.10.357.10">
    <property type="entry name" value="Tetracycline Repressor, domain 2"/>
    <property type="match status" value="1"/>
</dbReference>
<dbReference type="OrthoDB" id="9811084at2"/>
<evidence type="ECO:0000256" key="2">
    <source>
        <dbReference type="PROSITE-ProRule" id="PRU00335"/>
    </source>
</evidence>
<dbReference type="AlphaFoldDB" id="M9RC05"/>
<dbReference type="KEGG" id="oat:OAN307_c43410"/>
<dbReference type="SUPFAM" id="SSF46689">
    <property type="entry name" value="Homeodomain-like"/>
    <property type="match status" value="1"/>
</dbReference>